<feature type="transmembrane region" description="Helical" evidence="6">
    <location>
        <begin position="493"/>
        <end position="514"/>
    </location>
</feature>
<protein>
    <recommendedName>
        <fullName evidence="9">Beta-carotene 15,15'-monooxygenase</fullName>
    </recommendedName>
</protein>
<dbReference type="GO" id="GO:0016020">
    <property type="term" value="C:membrane"/>
    <property type="evidence" value="ECO:0007669"/>
    <property type="project" value="UniProtKB-SubCell"/>
</dbReference>
<reference evidence="8" key="1">
    <citation type="submission" date="2016-10" db="EMBL/GenBank/DDBJ databases">
        <authorList>
            <person name="Varghese N."/>
            <person name="Submissions S."/>
        </authorList>
    </citation>
    <scope>NUCLEOTIDE SEQUENCE [LARGE SCALE GENOMIC DNA]</scope>
    <source>
        <strain evidence="8">DSM 23920</strain>
    </source>
</reference>
<feature type="transmembrane region" description="Helical" evidence="6">
    <location>
        <begin position="211"/>
        <end position="227"/>
    </location>
</feature>
<gene>
    <name evidence="7" type="ORF">SAMN05660909_01411</name>
</gene>
<evidence type="ECO:0000256" key="6">
    <source>
        <dbReference type="SAM" id="Phobius"/>
    </source>
</evidence>
<feature type="transmembrane region" description="Helical" evidence="6">
    <location>
        <begin position="340"/>
        <end position="360"/>
    </location>
</feature>
<feature type="transmembrane region" description="Helical" evidence="6">
    <location>
        <begin position="277"/>
        <end position="300"/>
    </location>
</feature>
<dbReference type="InterPro" id="IPR036259">
    <property type="entry name" value="MFS_trans_sf"/>
</dbReference>
<feature type="transmembrane region" description="Helical" evidence="6">
    <location>
        <begin position="239"/>
        <end position="256"/>
    </location>
</feature>
<feature type="transmembrane region" description="Helical" evidence="6">
    <location>
        <begin position="312"/>
        <end position="333"/>
    </location>
</feature>
<keyword evidence="2" id="KW-0813">Transport</keyword>
<organism evidence="7 8">
    <name type="scientific">Chitinophaga terrae</name>
    <name type="common">ex Kim and Jung 2007</name>
    <dbReference type="NCBI Taxonomy" id="408074"/>
    <lineage>
        <taxon>Bacteria</taxon>
        <taxon>Pseudomonadati</taxon>
        <taxon>Bacteroidota</taxon>
        <taxon>Chitinophagia</taxon>
        <taxon>Chitinophagales</taxon>
        <taxon>Chitinophagaceae</taxon>
        <taxon>Chitinophaga</taxon>
    </lineage>
</organism>
<feature type="transmembrane region" description="Helical" evidence="6">
    <location>
        <begin position="83"/>
        <end position="102"/>
    </location>
</feature>
<keyword evidence="8" id="KW-1185">Reference proteome</keyword>
<feature type="transmembrane region" description="Helical" evidence="6">
    <location>
        <begin position="372"/>
        <end position="392"/>
    </location>
</feature>
<dbReference type="OrthoDB" id="622032at2"/>
<evidence type="ECO:0000313" key="7">
    <source>
        <dbReference type="EMBL" id="SEA29740.1"/>
    </source>
</evidence>
<keyword evidence="4 6" id="KW-1133">Transmembrane helix</keyword>
<feature type="transmembrane region" description="Helical" evidence="6">
    <location>
        <begin position="53"/>
        <end position="71"/>
    </location>
</feature>
<feature type="transmembrane region" description="Helical" evidence="6">
    <location>
        <begin position="404"/>
        <end position="425"/>
    </location>
</feature>
<feature type="transmembrane region" description="Helical" evidence="6">
    <location>
        <begin position="108"/>
        <end position="129"/>
    </location>
</feature>
<evidence type="ECO:0008006" key="9">
    <source>
        <dbReference type="Google" id="ProtNLM"/>
    </source>
</evidence>
<dbReference type="AlphaFoldDB" id="A0A1H4A1I0"/>
<evidence type="ECO:0000256" key="3">
    <source>
        <dbReference type="ARBA" id="ARBA00022692"/>
    </source>
</evidence>
<name>A0A1H4A1I0_9BACT</name>
<feature type="transmembrane region" description="Helical" evidence="6">
    <location>
        <begin position="21"/>
        <end position="47"/>
    </location>
</feature>
<comment type="subcellular location">
    <subcellularLocation>
        <location evidence="1">Membrane</location>
        <topology evidence="1">Multi-pass membrane protein</topology>
    </subcellularLocation>
</comment>
<dbReference type="Proteomes" id="UP000199656">
    <property type="component" value="Unassembled WGS sequence"/>
</dbReference>
<dbReference type="PANTHER" id="PTHR42718:SF9">
    <property type="entry name" value="MAJOR FACILITATOR SUPERFAMILY MULTIDRUG TRANSPORTER MFSC"/>
    <property type="match status" value="1"/>
</dbReference>
<proteinExistence type="predicted"/>
<feature type="transmembrane region" description="Helical" evidence="6">
    <location>
        <begin position="172"/>
        <end position="190"/>
    </location>
</feature>
<keyword evidence="3 6" id="KW-0812">Transmembrane</keyword>
<dbReference type="Gene3D" id="1.20.1250.20">
    <property type="entry name" value="MFS general substrate transporter like domains"/>
    <property type="match status" value="1"/>
</dbReference>
<dbReference type="EMBL" id="FNRL01000005">
    <property type="protein sequence ID" value="SEA29740.1"/>
    <property type="molecule type" value="Genomic_DNA"/>
</dbReference>
<feature type="transmembrane region" description="Helical" evidence="6">
    <location>
        <begin position="141"/>
        <end position="160"/>
    </location>
</feature>
<evidence type="ECO:0000256" key="4">
    <source>
        <dbReference type="ARBA" id="ARBA00022989"/>
    </source>
</evidence>
<evidence type="ECO:0000256" key="2">
    <source>
        <dbReference type="ARBA" id="ARBA00022448"/>
    </source>
</evidence>
<evidence type="ECO:0000313" key="8">
    <source>
        <dbReference type="Proteomes" id="UP000199656"/>
    </source>
</evidence>
<evidence type="ECO:0000256" key="1">
    <source>
        <dbReference type="ARBA" id="ARBA00004141"/>
    </source>
</evidence>
<sequence length="529" mass="60721">MDNAIPIFKQWTPEWLIRCSLFLLILPSIVLFFLPLANVNAAAGFYGSEPADMQFAVALFYAGYVGFYSLERRFFVFIAAKEYFIIFTFLQVLSCFTCYFVHELYILFPVRFLQGMLFACTVNLSLSLMFTRLQSERAREVSFSVFFGFLLCALPFNNFVTADLIDAYNFNVVYKATLFAYAPCLFLLLLTMNNVRLNVRFPLYNLDWQSFSLYSIILVLLGYIMVYGQEYYWLEDVRIRYSVISIAVVLVVYLLRQWRMRRPYLHLQIFRYRNFRIGLIVLFVMYICRFASGITNTYYATVLGFDPMHISYINLLNMAGLVIGVIVACCMILQKKHIRSVWVPGFLFLLGFHVSMYFLFDVQADEWNYFVPLLAQGLGVGMIMVPTIVYIISSVPVAIGSSAAATGLLVRYLGFCVSIGLINYFELYGKSRHYNAFQDHLSRLDPVVKTTLRTQAHHLQAKGMAAGRAAKGADKLLIKAVNGQGQLRFAMDYYELISCLIIATLLLIALFPYLNRTVVYLRSKRLGPA</sequence>
<accession>A0A1H4A1I0</accession>
<dbReference type="STRING" id="408074.SAMN05660909_01411"/>
<dbReference type="PANTHER" id="PTHR42718">
    <property type="entry name" value="MAJOR FACILITATOR SUPERFAMILY MULTIDRUG TRANSPORTER MFSC"/>
    <property type="match status" value="1"/>
</dbReference>
<dbReference type="RefSeq" id="WP_089760071.1">
    <property type="nucleotide sequence ID" value="NZ_BKAT01000013.1"/>
</dbReference>
<keyword evidence="5 6" id="KW-0472">Membrane</keyword>
<evidence type="ECO:0000256" key="5">
    <source>
        <dbReference type="ARBA" id="ARBA00023136"/>
    </source>
</evidence>
<dbReference type="SUPFAM" id="SSF103473">
    <property type="entry name" value="MFS general substrate transporter"/>
    <property type="match status" value="1"/>
</dbReference>